<dbReference type="Proteomes" id="UP001597497">
    <property type="component" value="Unassembled WGS sequence"/>
</dbReference>
<dbReference type="InterPro" id="IPR046897">
    <property type="entry name" value="ABC-3C_MC6"/>
</dbReference>
<comment type="caution">
    <text evidence="1">The sequence shown here is derived from an EMBL/GenBank/DDBJ whole genome shotgun (WGS) entry which is preliminary data.</text>
</comment>
<dbReference type="Pfam" id="PF20293">
    <property type="entry name" value="MC6"/>
    <property type="match status" value="1"/>
</dbReference>
<accession>A0ABW5R8G9</accession>
<dbReference type="EMBL" id="JBHUMM010000010">
    <property type="protein sequence ID" value="MFD2671188.1"/>
    <property type="molecule type" value="Genomic_DNA"/>
</dbReference>
<proteinExistence type="predicted"/>
<protein>
    <submittedName>
        <fullName evidence="1">ABC-three component system middle component 6</fullName>
    </submittedName>
</protein>
<keyword evidence="2" id="KW-1185">Reference proteome</keyword>
<name>A0ABW5R8G9_9BACL</name>
<evidence type="ECO:0000313" key="2">
    <source>
        <dbReference type="Proteomes" id="UP001597497"/>
    </source>
</evidence>
<evidence type="ECO:0000313" key="1">
    <source>
        <dbReference type="EMBL" id="MFD2671188.1"/>
    </source>
</evidence>
<gene>
    <name evidence="1" type="ORF">ACFSUC_06175</name>
</gene>
<dbReference type="RefSeq" id="WP_379928624.1">
    <property type="nucleotide sequence ID" value="NZ_JBHUMM010000010.1"/>
</dbReference>
<reference evidence="2" key="1">
    <citation type="journal article" date="2019" name="Int. J. Syst. Evol. Microbiol.">
        <title>The Global Catalogue of Microorganisms (GCM) 10K type strain sequencing project: providing services to taxonomists for standard genome sequencing and annotation.</title>
        <authorList>
            <consortium name="The Broad Institute Genomics Platform"/>
            <consortium name="The Broad Institute Genome Sequencing Center for Infectious Disease"/>
            <person name="Wu L."/>
            <person name="Ma J."/>
        </authorList>
    </citation>
    <scope>NUCLEOTIDE SEQUENCE [LARGE SCALE GENOMIC DNA]</scope>
    <source>
        <strain evidence="2">KCTC 33676</strain>
    </source>
</reference>
<organism evidence="1 2">
    <name type="scientific">Marinicrinis sediminis</name>
    <dbReference type="NCBI Taxonomy" id="1652465"/>
    <lineage>
        <taxon>Bacteria</taxon>
        <taxon>Bacillati</taxon>
        <taxon>Bacillota</taxon>
        <taxon>Bacilli</taxon>
        <taxon>Bacillales</taxon>
        <taxon>Paenibacillaceae</taxon>
    </lineage>
</organism>
<sequence>MIFVIINVDREPKFSLYYIGAVILEELKLNGNMLTIDYLFEIIRSKVDRNLHVDFLYYSLDWLFLLSLIRLEEDRVVLC</sequence>